<keyword evidence="2" id="KW-1185">Reference proteome</keyword>
<dbReference type="Proteomes" id="UP000886501">
    <property type="component" value="Unassembled WGS sequence"/>
</dbReference>
<proteinExistence type="predicted"/>
<dbReference type="EMBL" id="MU118003">
    <property type="protein sequence ID" value="KAF9649039.1"/>
    <property type="molecule type" value="Genomic_DNA"/>
</dbReference>
<accession>A0ACB6ZHH8</accession>
<reference evidence="1" key="1">
    <citation type="submission" date="2019-10" db="EMBL/GenBank/DDBJ databases">
        <authorList>
            <consortium name="DOE Joint Genome Institute"/>
            <person name="Kuo A."/>
            <person name="Miyauchi S."/>
            <person name="Kiss E."/>
            <person name="Drula E."/>
            <person name="Kohler A."/>
            <person name="Sanchez-Garcia M."/>
            <person name="Andreopoulos B."/>
            <person name="Barry K.W."/>
            <person name="Bonito G."/>
            <person name="Buee M."/>
            <person name="Carver A."/>
            <person name="Chen C."/>
            <person name="Cichocki N."/>
            <person name="Clum A."/>
            <person name="Culley D."/>
            <person name="Crous P.W."/>
            <person name="Fauchery L."/>
            <person name="Girlanda M."/>
            <person name="Hayes R."/>
            <person name="Keri Z."/>
            <person name="Labutti K."/>
            <person name="Lipzen A."/>
            <person name="Lombard V."/>
            <person name="Magnuson J."/>
            <person name="Maillard F."/>
            <person name="Morin E."/>
            <person name="Murat C."/>
            <person name="Nolan M."/>
            <person name="Ohm R."/>
            <person name="Pangilinan J."/>
            <person name="Pereira M."/>
            <person name="Perotto S."/>
            <person name="Peter M."/>
            <person name="Riley R."/>
            <person name="Sitrit Y."/>
            <person name="Stielow B."/>
            <person name="Szollosi G."/>
            <person name="Zifcakova L."/>
            <person name="Stursova M."/>
            <person name="Spatafora J.W."/>
            <person name="Tedersoo L."/>
            <person name="Vaario L.-M."/>
            <person name="Yamada A."/>
            <person name="Yan M."/>
            <person name="Wang P."/>
            <person name="Xu J."/>
            <person name="Bruns T."/>
            <person name="Baldrian P."/>
            <person name="Vilgalys R."/>
            <person name="Henrissat B."/>
            <person name="Grigoriev I.V."/>
            <person name="Hibbett D."/>
            <person name="Nagy L.G."/>
            <person name="Martin F.M."/>
        </authorList>
    </citation>
    <scope>NUCLEOTIDE SEQUENCE</scope>
    <source>
        <strain evidence="1">P2</strain>
    </source>
</reference>
<protein>
    <submittedName>
        <fullName evidence="1">Uncharacterized protein</fullName>
    </submittedName>
</protein>
<sequence>MTVKMLDAVDSAIDPKEFFAKYVQTRPPVVIKGLIRDGGFKASRWVRASPHVSSPSGLIQMLGKDRLGLSLQKADHATVQVEPIHLGSKQFGTDAKRVEMEFSEFLDGLKQEDGEQRYLTTQYSADSEGLHDDGEEEGEITIYPPPMNALRDD</sequence>
<gene>
    <name evidence="1" type="ORF">BDM02DRAFT_3186571</name>
</gene>
<evidence type="ECO:0000313" key="1">
    <source>
        <dbReference type="EMBL" id="KAF9649039.1"/>
    </source>
</evidence>
<comment type="caution">
    <text evidence="1">The sequence shown here is derived from an EMBL/GenBank/DDBJ whole genome shotgun (WGS) entry which is preliminary data.</text>
</comment>
<reference evidence="1" key="2">
    <citation type="journal article" date="2020" name="Nat. Commun.">
        <title>Large-scale genome sequencing of mycorrhizal fungi provides insights into the early evolution of symbiotic traits.</title>
        <authorList>
            <person name="Miyauchi S."/>
            <person name="Kiss E."/>
            <person name="Kuo A."/>
            <person name="Drula E."/>
            <person name="Kohler A."/>
            <person name="Sanchez-Garcia M."/>
            <person name="Morin E."/>
            <person name="Andreopoulos B."/>
            <person name="Barry K.W."/>
            <person name="Bonito G."/>
            <person name="Buee M."/>
            <person name="Carver A."/>
            <person name="Chen C."/>
            <person name="Cichocki N."/>
            <person name="Clum A."/>
            <person name="Culley D."/>
            <person name="Crous P.W."/>
            <person name="Fauchery L."/>
            <person name="Girlanda M."/>
            <person name="Hayes R.D."/>
            <person name="Keri Z."/>
            <person name="LaButti K."/>
            <person name="Lipzen A."/>
            <person name="Lombard V."/>
            <person name="Magnuson J."/>
            <person name="Maillard F."/>
            <person name="Murat C."/>
            <person name="Nolan M."/>
            <person name="Ohm R.A."/>
            <person name="Pangilinan J."/>
            <person name="Pereira M.F."/>
            <person name="Perotto S."/>
            <person name="Peter M."/>
            <person name="Pfister S."/>
            <person name="Riley R."/>
            <person name="Sitrit Y."/>
            <person name="Stielow J.B."/>
            <person name="Szollosi G."/>
            <person name="Zifcakova L."/>
            <person name="Stursova M."/>
            <person name="Spatafora J.W."/>
            <person name="Tedersoo L."/>
            <person name="Vaario L.M."/>
            <person name="Yamada A."/>
            <person name="Yan M."/>
            <person name="Wang P."/>
            <person name="Xu J."/>
            <person name="Bruns T."/>
            <person name="Baldrian P."/>
            <person name="Vilgalys R."/>
            <person name="Dunand C."/>
            <person name="Henrissat B."/>
            <person name="Grigoriev I.V."/>
            <person name="Hibbett D."/>
            <person name="Nagy L.G."/>
            <person name="Martin F.M."/>
        </authorList>
    </citation>
    <scope>NUCLEOTIDE SEQUENCE</scope>
    <source>
        <strain evidence="1">P2</strain>
    </source>
</reference>
<name>A0ACB6ZHH8_THEGA</name>
<organism evidence="1 2">
    <name type="scientific">Thelephora ganbajun</name>
    <name type="common">Ganba fungus</name>
    <dbReference type="NCBI Taxonomy" id="370292"/>
    <lineage>
        <taxon>Eukaryota</taxon>
        <taxon>Fungi</taxon>
        <taxon>Dikarya</taxon>
        <taxon>Basidiomycota</taxon>
        <taxon>Agaricomycotina</taxon>
        <taxon>Agaricomycetes</taxon>
        <taxon>Thelephorales</taxon>
        <taxon>Thelephoraceae</taxon>
        <taxon>Thelephora</taxon>
    </lineage>
</organism>
<evidence type="ECO:0000313" key="2">
    <source>
        <dbReference type="Proteomes" id="UP000886501"/>
    </source>
</evidence>